<dbReference type="EMBL" id="FNOT01000021">
    <property type="protein sequence ID" value="SDZ10779.1"/>
    <property type="molecule type" value="Genomic_DNA"/>
</dbReference>
<proteinExistence type="predicted"/>
<dbReference type="GO" id="GO:0003723">
    <property type="term" value="F:RNA binding"/>
    <property type="evidence" value="ECO:0007669"/>
    <property type="project" value="InterPro"/>
</dbReference>
<evidence type="ECO:0000259" key="1">
    <source>
        <dbReference type="PROSITE" id="PS50921"/>
    </source>
</evidence>
<protein>
    <submittedName>
        <fullName evidence="2">ANTAR domain-containing protein</fullName>
    </submittedName>
</protein>
<name>A0A1H3QDH4_9ACTN</name>
<reference evidence="3" key="1">
    <citation type="submission" date="2016-10" db="EMBL/GenBank/DDBJ databases">
        <authorList>
            <person name="Varghese N."/>
            <person name="Submissions S."/>
        </authorList>
    </citation>
    <scope>NUCLEOTIDE SEQUENCE [LARGE SCALE GENOMIC DNA]</scope>
    <source>
        <strain evidence="3">DSM 45422</strain>
    </source>
</reference>
<gene>
    <name evidence="2" type="ORF">SAMN05660209_04697</name>
</gene>
<dbReference type="SUPFAM" id="SSF52172">
    <property type="entry name" value="CheY-like"/>
    <property type="match status" value="1"/>
</dbReference>
<dbReference type="Pfam" id="PF03861">
    <property type="entry name" value="ANTAR"/>
    <property type="match status" value="1"/>
</dbReference>
<dbReference type="InterPro" id="IPR011006">
    <property type="entry name" value="CheY-like_superfamily"/>
</dbReference>
<keyword evidence="3" id="KW-1185">Reference proteome</keyword>
<evidence type="ECO:0000313" key="3">
    <source>
        <dbReference type="Proteomes" id="UP000198921"/>
    </source>
</evidence>
<feature type="domain" description="ANTAR" evidence="1">
    <location>
        <begin position="17"/>
        <end position="78"/>
    </location>
</feature>
<dbReference type="PROSITE" id="PS50921">
    <property type="entry name" value="ANTAR"/>
    <property type="match status" value="1"/>
</dbReference>
<dbReference type="Gene3D" id="1.10.10.10">
    <property type="entry name" value="Winged helix-like DNA-binding domain superfamily/Winged helix DNA-binding domain"/>
    <property type="match status" value="1"/>
</dbReference>
<dbReference type="RefSeq" id="WP_170856940.1">
    <property type="nucleotide sequence ID" value="NZ_FNOT01000021.1"/>
</dbReference>
<sequence>MEWCAFSAALADLRVRVLTAEIKAANLEVALATNRRIGIAVGILMCRLGVTEDRAMAVLSKHSQDHNVKVRTMAEEVIYTGSL</sequence>
<dbReference type="SMART" id="SM01012">
    <property type="entry name" value="ANTAR"/>
    <property type="match status" value="1"/>
</dbReference>
<organism evidence="2 3">
    <name type="scientific">Geodermatophilus africanus</name>
    <dbReference type="NCBI Taxonomy" id="1137993"/>
    <lineage>
        <taxon>Bacteria</taxon>
        <taxon>Bacillati</taxon>
        <taxon>Actinomycetota</taxon>
        <taxon>Actinomycetes</taxon>
        <taxon>Geodermatophilales</taxon>
        <taxon>Geodermatophilaceae</taxon>
        <taxon>Geodermatophilus</taxon>
    </lineage>
</organism>
<dbReference type="STRING" id="1137993.SAMN05660209_04697"/>
<dbReference type="InterPro" id="IPR036388">
    <property type="entry name" value="WH-like_DNA-bd_sf"/>
</dbReference>
<dbReference type="Proteomes" id="UP000198921">
    <property type="component" value="Unassembled WGS sequence"/>
</dbReference>
<evidence type="ECO:0000313" key="2">
    <source>
        <dbReference type="EMBL" id="SDZ10779.1"/>
    </source>
</evidence>
<dbReference type="InterPro" id="IPR005561">
    <property type="entry name" value="ANTAR"/>
</dbReference>
<accession>A0A1H3QDH4</accession>
<dbReference type="AlphaFoldDB" id="A0A1H3QDH4"/>